<keyword evidence="2" id="KW-1185">Reference proteome</keyword>
<gene>
    <name evidence="1" type="ORF">C8D90_101945</name>
</gene>
<dbReference type="EMBL" id="QRAP01000001">
    <property type="protein sequence ID" value="RDK97495.1"/>
    <property type="molecule type" value="Genomic_DNA"/>
</dbReference>
<dbReference type="InterPro" id="IPR058522">
    <property type="entry name" value="DUF8209"/>
</dbReference>
<name>A0A370R5U9_9GAMM</name>
<dbReference type="AlphaFoldDB" id="A0A370R5U9"/>
<dbReference type="Pfam" id="PF26636">
    <property type="entry name" value="DUF8209"/>
    <property type="match status" value="1"/>
</dbReference>
<sequence>MKELHISYTNQVRTAIGRNIPWIGYGMAALTVLSISRDVKFTYNHIAKPEHRIAWTYF</sequence>
<comment type="caution">
    <text evidence="1">The sequence shown here is derived from an EMBL/GenBank/DDBJ whole genome shotgun (WGS) entry which is preliminary data.</text>
</comment>
<evidence type="ECO:0000313" key="2">
    <source>
        <dbReference type="Proteomes" id="UP000254848"/>
    </source>
</evidence>
<organism evidence="1 2">
    <name type="scientific">Enterobacillus tribolii</name>
    <dbReference type="NCBI Taxonomy" id="1487935"/>
    <lineage>
        <taxon>Bacteria</taxon>
        <taxon>Pseudomonadati</taxon>
        <taxon>Pseudomonadota</taxon>
        <taxon>Gammaproteobacteria</taxon>
        <taxon>Enterobacterales</taxon>
        <taxon>Hafniaceae</taxon>
        <taxon>Enterobacillus</taxon>
    </lineage>
</organism>
<accession>A0A370R5U9</accession>
<proteinExistence type="predicted"/>
<dbReference type="Proteomes" id="UP000254848">
    <property type="component" value="Unassembled WGS sequence"/>
</dbReference>
<protein>
    <submittedName>
        <fullName evidence="1">Uncharacterized protein</fullName>
    </submittedName>
</protein>
<evidence type="ECO:0000313" key="1">
    <source>
        <dbReference type="EMBL" id="RDK97495.1"/>
    </source>
</evidence>
<reference evidence="1 2" key="1">
    <citation type="submission" date="2018-07" db="EMBL/GenBank/DDBJ databases">
        <title>Genomic Encyclopedia of Type Strains, Phase IV (KMG-IV): sequencing the most valuable type-strain genomes for metagenomic binning, comparative biology and taxonomic classification.</title>
        <authorList>
            <person name="Goeker M."/>
        </authorList>
    </citation>
    <scope>NUCLEOTIDE SEQUENCE [LARGE SCALE GENOMIC DNA]</scope>
    <source>
        <strain evidence="1 2">DSM 103736</strain>
    </source>
</reference>